<evidence type="ECO:0000313" key="5">
    <source>
        <dbReference type="Proteomes" id="UP000608579"/>
    </source>
</evidence>
<evidence type="ECO:0000256" key="2">
    <source>
        <dbReference type="ARBA" id="ARBA00022448"/>
    </source>
</evidence>
<dbReference type="AlphaFoldDB" id="A0A833EAF1"/>
<evidence type="ECO:0000313" key="4">
    <source>
        <dbReference type="EMBL" id="HIQ30209.1"/>
    </source>
</evidence>
<protein>
    <submittedName>
        <fullName evidence="4">Vacuolar H+transporting two-sector ATPase F subunit</fullName>
    </submittedName>
</protein>
<comment type="caution">
    <text evidence="4">The sequence shown here is derived from an EMBL/GenBank/DDBJ whole genome shotgun (WGS) entry which is preliminary data.</text>
</comment>
<name>A0A833EAF1_CALS0</name>
<dbReference type="EMBL" id="DQVM01000124">
    <property type="protein sequence ID" value="HIQ30209.1"/>
    <property type="molecule type" value="Genomic_DNA"/>
</dbReference>
<dbReference type="SUPFAM" id="SSF159468">
    <property type="entry name" value="AtpF-like"/>
    <property type="match status" value="1"/>
</dbReference>
<evidence type="ECO:0000256" key="1">
    <source>
        <dbReference type="ARBA" id="ARBA00010148"/>
    </source>
</evidence>
<dbReference type="Proteomes" id="UP000608579">
    <property type="component" value="Unassembled WGS sequence"/>
</dbReference>
<accession>A0A833EAF1</accession>
<proteinExistence type="inferred from homology"/>
<dbReference type="Pfam" id="PF01990">
    <property type="entry name" value="ATP-synt_F"/>
    <property type="match status" value="1"/>
</dbReference>
<dbReference type="GO" id="GO:0046961">
    <property type="term" value="F:proton-transporting ATPase activity, rotational mechanism"/>
    <property type="evidence" value="ECO:0007669"/>
    <property type="project" value="InterPro"/>
</dbReference>
<dbReference type="Gene3D" id="3.40.50.10580">
    <property type="entry name" value="ATPase, V1 complex, subunit F"/>
    <property type="match status" value="1"/>
</dbReference>
<dbReference type="InterPro" id="IPR008218">
    <property type="entry name" value="ATPase_V1-cplx_f_g_su"/>
</dbReference>
<comment type="similarity">
    <text evidence="1">Belongs to the V-ATPase F subunit family.</text>
</comment>
<keyword evidence="3" id="KW-0406">Ion transport</keyword>
<sequence>MGSWGMRIVAVGSRTFVAGFKIAGAEGIEVTSPEDALNQIRILVNNPEVGLIVVSEDLSSQFRAQLNEIRARRATPLIYELPPPTGRPKRIDYRAMLREVLGI</sequence>
<keyword evidence="2" id="KW-0813">Transport</keyword>
<gene>
    <name evidence="4" type="ORF">EYH45_06570</name>
</gene>
<organism evidence="4 5">
    <name type="scientific">Caldiarchaeum subterraneum</name>
    <dbReference type="NCBI Taxonomy" id="311458"/>
    <lineage>
        <taxon>Archaea</taxon>
        <taxon>Nitrososphaerota</taxon>
        <taxon>Candidatus Caldarchaeales</taxon>
        <taxon>Candidatus Caldarchaeaceae</taxon>
        <taxon>Candidatus Caldarchaeum</taxon>
    </lineage>
</organism>
<dbReference type="InterPro" id="IPR036906">
    <property type="entry name" value="ATPase_V1_fsu_sf"/>
</dbReference>
<evidence type="ECO:0000256" key="3">
    <source>
        <dbReference type="ARBA" id="ARBA00023065"/>
    </source>
</evidence>
<reference evidence="4" key="1">
    <citation type="journal article" date="2020" name="ISME J.">
        <title>Gammaproteobacteria mediating utilization of methyl-, sulfur- and petroleum organic compounds in deep ocean hydrothermal plumes.</title>
        <authorList>
            <person name="Zhou Z."/>
            <person name="Liu Y."/>
            <person name="Pan J."/>
            <person name="Cron B.R."/>
            <person name="Toner B.M."/>
            <person name="Anantharaman K."/>
            <person name="Breier J.A."/>
            <person name="Dick G.J."/>
            <person name="Li M."/>
        </authorList>
    </citation>
    <scope>NUCLEOTIDE SEQUENCE</scope>
    <source>
        <strain evidence="4">SZUA-1515</strain>
    </source>
</reference>